<dbReference type="AlphaFoldDB" id="A0A8J7LG12"/>
<reference evidence="3 4" key="1">
    <citation type="journal article" date="2021" name="Int. J. Syst. Evol. Microbiol.">
        <title>Amazonocrinis nigriterrae gen. nov., sp. nov., Atlanticothrix silvestris gen. nov., sp. nov. and Dendronalium phyllosphericum gen. nov., sp. nov., nostocacean cyanobacteria from Brazilian environments.</title>
        <authorList>
            <person name="Alvarenga D.O."/>
            <person name="Andreote A.P.D."/>
            <person name="Branco L.H.Z."/>
            <person name="Delbaje E."/>
            <person name="Cruz R.B."/>
            <person name="Varani A.M."/>
            <person name="Fiore M.F."/>
        </authorList>
    </citation>
    <scope>NUCLEOTIDE SEQUENCE [LARGE SCALE GENOMIC DNA]</scope>
    <source>
        <strain evidence="3 4">CENA369</strain>
    </source>
</reference>
<accession>A0A8J7LG12</accession>
<dbReference type="EMBL" id="JAECZA010000232">
    <property type="protein sequence ID" value="MBH8576517.1"/>
    <property type="molecule type" value="Genomic_DNA"/>
</dbReference>
<feature type="region of interest" description="Disordered" evidence="1">
    <location>
        <begin position="150"/>
        <end position="272"/>
    </location>
</feature>
<evidence type="ECO:0000259" key="2">
    <source>
        <dbReference type="Pfam" id="PF11741"/>
    </source>
</evidence>
<organism evidence="3 4">
    <name type="scientific">Dendronalium phyllosphericum CENA369</name>
    <dbReference type="NCBI Taxonomy" id="1725256"/>
    <lineage>
        <taxon>Bacteria</taxon>
        <taxon>Bacillati</taxon>
        <taxon>Cyanobacteriota</taxon>
        <taxon>Cyanophyceae</taxon>
        <taxon>Nostocales</taxon>
        <taxon>Nostocaceae</taxon>
        <taxon>Dendronalium</taxon>
        <taxon>Dendronalium phyllosphericum</taxon>
    </lineage>
</organism>
<dbReference type="InterPro" id="IPR021731">
    <property type="entry name" value="AMIN_dom"/>
</dbReference>
<protein>
    <submittedName>
        <fullName evidence="3">AMIN domain-containing protein</fullName>
    </submittedName>
</protein>
<feature type="compositionally biased region" description="Low complexity" evidence="1">
    <location>
        <begin position="150"/>
        <end position="164"/>
    </location>
</feature>
<feature type="compositionally biased region" description="Pro residues" evidence="1">
    <location>
        <begin position="249"/>
        <end position="262"/>
    </location>
</feature>
<dbReference type="Proteomes" id="UP000662314">
    <property type="component" value="Unassembled WGS sequence"/>
</dbReference>
<proteinExistence type="predicted"/>
<evidence type="ECO:0000256" key="1">
    <source>
        <dbReference type="SAM" id="MobiDB-lite"/>
    </source>
</evidence>
<evidence type="ECO:0000313" key="3">
    <source>
        <dbReference type="EMBL" id="MBH8576517.1"/>
    </source>
</evidence>
<feature type="compositionally biased region" description="Low complexity" evidence="1">
    <location>
        <begin position="224"/>
        <end position="233"/>
    </location>
</feature>
<sequence length="287" mass="31825">MYKKLKTRQFFQCSKQLLRFSLFGFYTTIALETSISIAAPVAKLNDWRFSPEALQLEIILSAGAVPRYFYLSQPARLVVDLPDTKLGHVPTQKNYSGAIQRIRVSQLNATVTRIVLDLAAGTSIDPKQIQLKPVSRKNSTRWVLRHLISSSSRSSTQPGNSQPSPNNPQPNPDNYYPQLPTNTPPSWNYPQTSNPAPSNYLQLPSTLPATTNQQPFVTVPPLAPSSSSQLPSSILPPPAFPYQPSNFPNTPPTTSPDFPIPTIPNNYPTPKEQNVEVIEFGQPLPKH</sequence>
<evidence type="ECO:0000313" key="4">
    <source>
        <dbReference type="Proteomes" id="UP000662314"/>
    </source>
</evidence>
<dbReference type="Pfam" id="PF11741">
    <property type="entry name" value="AMIN"/>
    <property type="match status" value="1"/>
</dbReference>
<feature type="domain" description="AMIN" evidence="2">
    <location>
        <begin position="47"/>
        <end position="143"/>
    </location>
</feature>
<name>A0A8J7LG12_9NOST</name>
<gene>
    <name evidence="3" type="ORF">I8752_26710</name>
</gene>
<comment type="caution">
    <text evidence="3">The sequence shown here is derived from an EMBL/GenBank/DDBJ whole genome shotgun (WGS) entry which is preliminary data.</text>
</comment>
<dbReference type="RefSeq" id="WP_214435246.1">
    <property type="nucleotide sequence ID" value="NZ_CAWPUQ010000160.1"/>
</dbReference>
<dbReference type="Gene3D" id="2.60.40.3500">
    <property type="match status" value="1"/>
</dbReference>
<feature type="compositionally biased region" description="Polar residues" evidence="1">
    <location>
        <begin position="184"/>
        <end position="216"/>
    </location>
</feature>
<keyword evidence="4" id="KW-1185">Reference proteome</keyword>